<evidence type="ECO:0000313" key="1">
    <source>
        <dbReference type="EMBL" id="EQB49246.1"/>
    </source>
</evidence>
<sequence length="11" mass="1361">MYANFLKVYVI</sequence>
<dbReference type="Proteomes" id="UP000015530">
    <property type="component" value="Unassembled WGS sequence"/>
</dbReference>
<gene>
    <name evidence="1" type="ORF">CGLO_11435</name>
</gene>
<comment type="caution">
    <text evidence="1">The sequence shown here is derived from an EMBL/GenBank/DDBJ whole genome shotgun (WGS) entry which is preliminary data.</text>
</comment>
<protein>
    <submittedName>
        <fullName evidence="1">Uncharacterized protein</fullName>
    </submittedName>
</protein>
<evidence type="ECO:0000313" key="2">
    <source>
        <dbReference type="Proteomes" id="UP000015530"/>
    </source>
</evidence>
<dbReference type="HOGENOM" id="CLU_3437649_0_0_1"/>
<proteinExistence type="predicted"/>
<reference evidence="2" key="1">
    <citation type="journal article" date="2013" name="Mol. Plant Microbe Interact.">
        <title>Global aspects of pacC regulation of pathogenicity genes in Colletotrichum gloeosporioides as revealed by transcriptome analysis.</title>
        <authorList>
            <person name="Alkan N."/>
            <person name="Meng X."/>
            <person name="Friedlander G."/>
            <person name="Reuveni E."/>
            <person name="Sukno S."/>
            <person name="Sherman A."/>
            <person name="Thon M."/>
            <person name="Fluhr R."/>
            <person name="Prusky D."/>
        </authorList>
    </citation>
    <scope>NUCLEOTIDE SEQUENCE [LARGE SCALE GENOMIC DNA]</scope>
    <source>
        <strain evidence="2">Cg-14</strain>
    </source>
</reference>
<dbReference type="EMBL" id="AMYD01002375">
    <property type="protein sequence ID" value="EQB49246.1"/>
    <property type="molecule type" value="Genomic_DNA"/>
</dbReference>
<organism evidence="1 2">
    <name type="scientific">Colletotrichum gloeosporioides (strain Cg-14)</name>
    <name type="common">Anthracnose fungus</name>
    <name type="synonym">Glomerella cingulata</name>
    <dbReference type="NCBI Taxonomy" id="1237896"/>
    <lineage>
        <taxon>Eukaryota</taxon>
        <taxon>Fungi</taxon>
        <taxon>Dikarya</taxon>
        <taxon>Ascomycota</taxon>
        <taxon>Pezizomycotina</taxon>
        <taxon>Sordariomycetes</taxon>
        <taxon>Hypocreomycetidae</taxon>
        <taxon>Glomerellales</taxon>
        <taxon>Glomerellaceae</taxon>
        <taxon>Colletotrichum</taxon>
        <taxon>Colletotrichum gloeosporioides species complex</taxon>
    </lineage>
</organism>
<accession>T0LBV3</accession>
<name>T0LBV3_COLGC</name>